<reference evidence="1 2" key="1">
    <citation type="submission" date="2016-05" db="EMBL/GenBank/DDBJ databases">
        <title>Genomic Taxonomy of the Vibrionaceae.</title>
        <authorList>
            <person name="Gomez-Gil B."/>
            <person name="Enciso-Ibarra J."/>
        </authorList>
    </citation>
    <scope>NUCLEOTIDE SEQUENCE [LARGE SCALE GENOMIC DNA]</scope>
    <source>
        <strain evidence="1 2">CAIM 1920</strain>
    </source>
</reference>
<dbReference type="Pfam" id="PF05954">
    <property type="entry name" value="Phage_GPD"/>
    <property type="match status" value="1"/>
</dbReference>
<dbReference type="PANTHER" id="PTHR35862">
    <property type="entry name" value="FELS-2 PROPHAGE PROTEIN"/>
    <property type="match status" value="1"/>
</dbReference>
<proteinExistence type="predicted"/>
<dbReference type="AlphaFoldDB" id="A0A1C3ELF2"/>
<accession>A0A1C3ELF2</accession>
<dbReference type="Proteomes" id="UP000094936">
    <property type="component" value="Unassembled WGS sequence"/>
</dbReference>
<organism evidence="1 2">
    <name type="scientific">Veronia pacifica</name>
    <dbReference type="NCBI Taxonomy" id="1080227"/>
    <lineage>
        <taxon>Bacteria</taxon>
        <taxon>Pseudomonadati</taxon>
        <taxon>Pseudomonadota</taxon>
        <taxon>Gammaproteobacteria</taxon>
        <taxon>Vibrionales</taxon>
        <taxon>Vibrionaceae</taxon>
        <taxon>Veronia</taxon>
    </lineage>
</organism>
<dbReference type="STRING" id="1080227.A8L45_08270"/>
<comment type="caution">
    <text evidence="1">The sequence shown here is derived from an EMBL/GenBank/DDBJ whole genome shotgun (WGS) entry which is preliminary data.</text>
</comment>
<keyword evidence="2" id="KW-1185">Reference proteome</keyword>
<dbReference type="EMBL" id="LYBM01000011">
    <property type="protein sequence ID" value="ODA34062.1"/>
    <property type="molecule type" value="Genomic_DNA"/>
</dbReference>
<protein>
    <submittedName>
        <fullName evidence="1">Late control protein</fullName>
    </submittedName>
</protein>
<dbReference type="SUPFAM" id="SSF69279">
    <property type="entry name" value="Phage tail proteins"/>
    <property type="match status" value="1"/>
</dbReference>
<dbReference type="PANTHER" id="PTHR35862:SF3">
    <property type="entry name" value="FELS-2 PROPHAGE PROTEIN"/>
    <property type="match status" value="1"/>
</dbReference>
<sequence>MTPTFSVTADGADISGMIAERLLQLTVRDEAGIQSDTMEIRLDDEQHAIALPRTGATLTVALGYKETGLVHMGQFVVDEISLSGPPNTMILRGKAADMHKALKVPKTRTWQQDGKPAPRILLSHILGTVAGEHGLSAKLGEDFKRIDYEVVHQSNESDLQLLTRLGRKLGAIAKPVGDYLLFVKRGEGKTASGKSLAPVALSKPDLTNWEVSLTERDGYQSVMARYQDVTVAKEKTVTVGEGEPIYSLRTLFKDYAEAELAAKAQLGQFTRGKARLDIELLGRGDILAETPLTLSSIREGVNGDWVVETATHNLSEQGYVLSVTGRPKMDVLDG</sequence>
<evidence type="ECO:0000313" key="2">
    <source>
        <dbReference type="Proteomes" id="UP000094936"/>
    </source>
</evidence>
<gene>
    <name evidence="1" type="ORF">A8L45_08270</name>
</gene>
<dbReference type="InterPro" id="IPR052726">
    <property type="entry name" value="Phage_Baseplate_Hub"/>
</dbReference>
<evidence type="ECO:0000313" key="1">
    <source>
        <dbReference type="EMBL" id="ODA34062.1"/>
    </source>
</evidence>
<name>A0A1C3ELF2_9GAMM</name>